<dbReference type="GO" id="GO:0016020">
    <property type="term" value="C:membrane"/>
    <property type="evidence" value="ECO:0007669"/>
    <property type="project" value="UniProtKB-SubCell"/>
</dbReference>
<feature type="transmembrane region" description="Helical" evidence="10">
    <location>
        <begin position="283"/>
        <end position="299"/>
    </location>
</feature>
<accession>A0A285NAU2</accession>
<reference evidence="13" key="1">
    <citation type="submission" date="2017-09" db="EMBL/GenBank/DDBJ databases">
        <authorList>
            <person name="Varghese N."/>
            <person name="Submissions S."/>
        </authorList>
    </citation>
    <scope>NUCLEOTIDE SEQUENCE [LARGE SCALE GENOMIC DNA]</scope>
    <source>
        <strain evidence="13">DSM 15103</strain>
    </source>
</reference>
<name>A0A285NAU2_9AQUI</name>
<evidence type="ECO:0000256" key="9">
    <source>
        <dbReference type="ARBA" id="ARBA00023201"/>
    </source>
</evidence>
<dbReference type="GO" id="GO:1902600">
    <property type="term" value="P:proton transmembrane transport"/>
    <property type="evidence" value="ECO:0007669"/>
    <property type="project" value="InterPro"/>
</dbReference>
<feature type="transmembrane region" description="Helical" evidence="10">
    <location>
        <begin position="244"/>
        <end position="262"/>
    </location>
</feature>
<feature type="transmembrane region" description="Helical" evidence="10">
    <location>
        <begin position="311"/>
        <end position="333"/>
    </location>
</feature>
<dbReference type="Proteomes" id="UP000219036">
    <property type="component" value="Unassembled WGS sequence"/>
</dbReference>
<keyword evidence="7" id="KW-0406">Ion transport</keyword>
<feature type="domain" description="Cation/H+ exchanger transmembrane" evidence="11">
    <location>
        <begin position="19"/>
        <end position="392"/>
    </location>
</feature>
<evidence type="ECO:0000313" key="13">
    <source>
        <dbReference type="Proteomes" id="UP000219036"/>
    </source>
</evidence>
<feature type="transmembrane region" description="Helical" evidence="10">
    <location>
        <begin position="88"/>
        <end position="110"/>
    </location>
</feature>
<evidence type="ECO:0000256" key="6">
    <source>
        <dbReference type="ARBA" id="ARBA00023053"/>
    </source>
</evidence>
<dbReference type="OrthoDB" id="9793589at2"/>
<dbReference type="EMBL" id="OBEI01000002">
    <property type="protein sequence ID" value="SNZ06549.1"/>
    <property type="molecule type" value="Genomic_DNA"/>
</dbReference>
<evidence type="ECO:0000256" key="1">
    <source>
        <dbReference type="ARBA" id="ARBA00004141"/>
    </source>
</evidence>
<evidence type="ECO:0000259" key="11">
    <source>
        <dbReference type="Pfam" id="PF00999"/>
    </source>
</evidence>
<dbReference type="Gene3D" id="1.20.1530.20">
    <property type="match status" value="1"/>
</dbReference>
<evidence type="ECO:0000313" key="12">
    <source>
        <dbReference type="EMBL" id="SNZ06549.1"/>
    </source>
</evidence>
<comment type="subcellular location">
    <subcellularLocation>
        <location evidence="1">Membrane</location>
        <topology evidence="1">Multi-pass membrane protein</topology>
    </subcellularLocation>
</comment>
<feature type="transmembrane region" description="Helical" evidence="10">
    <location>
        <begin position="219"/>
        <end position="238"/>
    </location>
</feature>
<dbReference type="InterPro" id="IPR038770">
    <property type="entry name" value="Na+/solute_symporter_sf"/>
</dbReference>
<evidence type="ECO:0000256" key="7">
    <source>
        <dbReference type="ARBA" id="ARBA00023065"/>
    </source>
</evidence>
<keyword evidence="5 10" id="KW-1133">Transmembrane helix</keyword>
<feature type="transmembrane region" description="Helical" evidence="10">
    <location>
        <begin position="372"/>
        <end position="395"/>
    </location>
</feature>
<sequence length="404" mass="44322">MEMHEFILALLLILVSARVFAEIFSYLKIPPVLGEVFAGILIGPSVLGIVEVNEIIKILAEIGIILLLFEVGLETDLKKLQKEGSKSVIVAIFGAVVPFAGGFVISYYMFNLPLVTSLFIGGTLTATSIGITIRVLKDLGKEKTTASQIVVGAAVLDDIIGVILLVILADFALTGQVNLENTIRIILLVAFFFATAPVLAAGMSKFIHMYDLRYRRLPGFIPTIIVSLILFFAYVAHLFGAPEIIGAFAAGIALSKRFFLPFGIAFKSDPHFIEKLESQMKPLIYLFTPIFFVTVGLSMNLKEIDYSSPTFWLLAAILLIVAVIGKIGGAYMIRNMDGLKKLIIGTSMVPRGEVGLIFAELGRTAKVFTNEIYSVVVFVVVLTTLVPPFIMKYLFKIEEERLKK</sequence>
<keyword evidence="13" id="KW-1185">Reference proteome</keyword>
<evidence type="ECO:0000256" key="3">
    <source>
        <dbReference type="ARBA" id="ARBA00022449"/>
    </source>
</evidence>
<dbReference type="PANTHER" id="PTHR43562">
    <property type="entry name" value="NAPA-TYPE SODIUM/HYDROGEN ANTIPORTER"/>
    <property type="match status" value="1"/>
</dbReference>
<feature type="transmembrane region" description="Helical" evidence="10">
    <location>
        <begin position="116"/>
        <end position="136"/>
    </location>
</feature>
<keyword evidence="3" id="KW-0050">Antiport</keyword>
<feature type="transmembrane region" description="Helical" evidence="10">
    <location>
        <begin position="185"/>
        <end position="207"/>
    </location>
</feature>
<keyword evidence="2" id="KW-0813">Transport</keyword>
<keyword evidence="4 10" id="KW-0812">Transmembrane</keyword>
<feature type="transmembrane region" description="Helical" evidence="10">
    <location>
        <begin position="31"/>
        <end position="50"/>
    </location>
</feature>
<evidence type="ECO:0000256" key="5">
    <source>
        <dbReference type="ARBA" id="ARBA00022989"/>
    </source>
</evidence>
<dbReference type="GO" id="GO:0015297">
    <property type="term" value="F:antiporter activity"/>
    <property type="evidence" value="ECO:0007669"/>
    <property type="project" value="UniProtKB-KW"/>
</dbReference>
<evidence type="ECO:0000256" key="4">
    <source>
        <dbReference type="ARBA" id="ARBA00022692"/>
    </source>
</evidence>
<evidence type="ECO:0000256" key="8">
    <source>
        <dbReference type="ARBA" id="ARBA00023136"/>
    </source>
</evidence>
<dbReference type="PANTHER" id="PTHR43562:SF3">
    <property type="entry name" value="SODIUM ION_PROTON EXCHANGER (EUROFUNG)"/>
    <property type="match status" value="1"/>
</dbReference>
<organism evidence="12 13">
    <name type="scientific">Persephonella hydrogeniphila</name>
    <dbReference type="NCBI Taxonomy" id="198703"/>
    <lineage>
        <taxon>Bacteria</taxon>
        <taxon>Pseudomonadati</taxon>
        <taxon>Aquificota</taxon>
        <taxon>Aquificia</taxon>
        <taxon>Aquificales</taxon>
        <taxon>Hydrogenothermaceae</taxon>
        <taxon>Persephonella</taxon>
    </lineage>
</organism>
<dbReference type="AlphaFoldDB" id="A0A285NAU2"/>
<protein>
    <submittedName>
        <fullName evidence="12">Transporter, CPA2 family</fullName>
    </submittedName>
</protein>
<evidence type="ECO:0000256" key="10">
    <source>
        <dbReference type="SAM" id="Phobius"/>
    </source>
</evidence>
<keyword evidence="9" id="KW-0739">Sodium transport</keyword>
<keyword evidence="8 10" id="KW-0472">Membrane</keyword>
<dbReference type="InterPro" id="IPR006153">
    <property type="entry name" value="Cation/H_exchanger_TM"/>
</dbReference>
<evidence type="ECO:0000256" key="2">
    <source>
        <dbReference type="ARBA" id="ARBA00022448"/>
    </source>
</evidence>
<dbReference type="Pfam" id="PF00999">
    <property type="entry name" value="Na_H_Exchanger"/>
    <property type="match status" value="1"/>
</dbReference>
<gene>
    <name evidence="12" type="ORF">SAMN06265182_0715</name>
</gene>
<keyword evidence="6" id="KW-0915">Sodium</keyword>
<proteinExistence type="predicted"/>
<feature type="transmembrane region" description="Helical" evidence="10">
    <location>
        <begin position="148"/>
        <end position="173"/>
    </location>
</feature>
<dbReference type="GO" id="GO:0006814">
    <property type="term" value="P:sodium ion transport"/>
    <property type="evidence" value="ECO:0007669"/>
    <property type="project" value="UniProtKB-KW"/>
</dbReference>